<dbReference type="CDD" id="cd04852">
    <property type="entry name" value="Peptidases_S8_3"/>
    <property type="match status" value="2"/>
</dbReference>
<evidence type="ECO:0000256" key="2">
    <source>
        <dbReference type="ARBA" id="ARBA00011073"/>
    </source>
</evidence>
<dbReference type="Pfam" id="PF00082">
    <property type="entry name" value="Peptidase_S8"/>
    <property type="match status" value="2"/>
</dbReference>
<dbReference type="Gene3D" id="3.50.30.30">
    <property type="match status" value="1"/>
</dbReference>
<dbReference type="InterPro" id="IPR023828">
    <property type="entry name" value="Peptidase_S8_Ser-AS"/>
</dbReference>
<dbReference type="InParanoid" id="F6H766"/>
<dbReference type="InterPro" id="IPR015500">
    <property type="entry name" value="Peptidase_S8_subtilisin-rel"/>
</dbReference>
<dbReference type="Pfam" id="PF05922">
    <property type="entry name" value="Inhibitor_I9"/>
    <property type="match status" value="2"/>
</dbReference>
<dbReference type="PANTHER" id="PTHR10795">
    <property type="entry name" value="PROPROTEIN CONVERTASE SUBTILISIN/KEXIN"/>
    <property type="match status" value="1"/>
</dbReference>
<evidence type="ECO:0000256" key="3">
    <source>
        <dbReference type="ARBA" id="ARBA00022472"/>
    </source>
</evidence>
<dbReference type="GO" id="GO:0003676">
    <property type="term" value="F:nucleic acid binding"/>
    <property type="evidence" value="ECO:0007669"/>
    <property type="project" value="InterPro"/>
</dbReference>
<feature type="domain" description="Inhibitor I9" evidence="12">
    <location>
        <begin position="1279"/>
        <end position="1357"/>
    </location>
</feature>
<dbReference type="FunFam" id="3.40.50.200:FF:000006">
    <property type="entry name" value="Subtilisin-like protease SBT1.5"/>
    <property type="match status" value="1"/>
</dbReference>
<gene>
    <name evidence="14" type="ordered locus">VIT_16s0098g00970</name>
</gene>
<sequence length="2018" mass="217476">MAALLSLLPNPFSSSSSSSSPSLPSVPINTPATPQFSVALSATSHLHNWVSVINASITRTSQLKTLLLPKCFAINSTISSSDVFNDTGSLFSLFQGLGVDEREVELLLNKNPALRLASFDCVHERVCSLESLGINGVALYSLITKCPDVLTAPEIDPLISFIRDDLEGKIEPAQICRLLKAAEPRFLVGFDGKVRLLVHHGIPQERIAHVLNNVNLTRAICLKSAEEIEKTFTFLSRFGAVDIIIKRPAILNYDLESQLIPRVRVLVELSGGDDAATGVVLRKLPAILRYSEEHLGGHVEFLRSFAGLSDQEIFKIVCVFPNVFSASKERKLNPRIDFLKQCGLNSYDIFRFLIKAPLFLGLSFEENLVHKLSLLVKIGYQYRTRELAIAMGAVTRTSCENLQKVIGLFLSYGLSCEDIVAMSNKHPQILQYNPTSLKEKIEYLIEDMGREVDELLAFPAFLGYKLDDRIKHRYEVKKKIIGEGMSLNKLLSVSTERFSRRKKKDPAHTTENPSGSKVSVLLILHDQVFFPAAVDAKSNVYIVYMGERQHGNLDLITDGHHRMLSEVLGSDEASVESMVYSYKHGFSGFAAKLTEAQAQMFAELPDVVQVIPNRLHKLQTTRSWDYLGLPLDSPTSLLHETKMGDGTIIGLLDTGIWPESEVFSEKGLGPIPSRWNGVCESGELFHGAKACNRKLIGARYLIKGLEAEIGQPFNTTENPDYLSPRDWLGHVRGGAPRARLAMYKVCWNLYGGVCADADIFKGIDEAIHDGVDVLSLSISSDIPLFSHVDQHDGISIASFHAVVRGIPVVSAAGNSGPSAETVSNTAPWIITVAASTMDRLFATHITLGNNQTITGEAVYLGKDTGFTNLAYPEVSDLLAPRYCESLLPNDTFAAGNVVLCFTSDSSHIAAESVKKAGGLGVIVASNVKNDLSSCSQNFPCIQVSNEIGARILDYIRSTRHPQVRLSPSRTHLGNPVPTKVASFSSRGPSSIAPAILKPDIAGPGFQILGAEPSFVPTSTKYYLMSGTSMATPHVSGAVALLRALNREWSPAAIKSAIVTTAWTTDPSGEPVFAEGQPMKLADPFDFGGGILNPNGAGNPGLVYDMGKDDCILYLCAMGYNNSAIAKVTGRPTSCPCNRPSILDVNLPSITIPNLQYSVSLTRSVTNVGAVDSEYNAVIDPPPGVTIKLEPDRLVFNSKIRTITFRVMVSSARRVSTGFSFGSLAWSDGEHAVRIPISVRTHTMSSLHHGSLMLIFLASSILILNEKVSSVSPAQAKSKVHIVYLGKRQHHDPEFITNTHHEMLTTVLGSKEASVDSMLYSYRHGFSGFAAKLTEAQAQAVSELPDVVQVMPSRLHKLKTTRSWDYLGLSSSHSSTNLLHETNMGDGIIIGLLDSGIWPESKVFSDKGLGPIPSRWKGGCSSGQSFNATKHCNRKLIGARYFLKGLEAEIGEPLNTTKYLEYLSPRDALGHGTHTSSIAGGSPVVNASYYGLGFGTVRGGAPGARLAMYKACWNLGGGFCSDADILKAFDKAIHDGVDVLSVSLGSDDILFTEIIKPDSILIGSFHAVAQGISVVCAAGNGGPSAQTVENTAPWILTVAASSIDRSFPTPITLGNNRTVMGQAMLIGNHTGFASLVYPDDPHLQSPSNCLSISPNDTSVAGKVALCFTSGTVETEFSASFVKAALGLGVIIAENSGNTQASCISDFPCIKVSYETGSQILHYISSTRHPHVRLSPSKTHVGKPVPTNVAYFSSRGPSFPSPAVLKPDIAGPGAQILGAVPPSDLKKNTEFAFHSGTSMATPHIAGIVALLKSLHPHWSPAAIKSAIVTTGWTTDPSGEPIFAEGDPTKLADPFDFGGGIVNPNRAADPGLVYDMGTADYIHYLCTLGYNNSAIFQFTEQSIRCPTREHSILDLNLPSITIPSLQNSTSLTRNVTNVGAVNSTYKASIISPAGTTITVKPDTLIFDSTIKTVTFSVTVSSIQQVNTGYSFGSLTWIDGVHAVRSPISVRTMIKESYANDS</sequence>
<keyword evidence="15" id="KW-1185">Reference proteome</keyword>
<keyword evidence="6 10" id="KW-0378">Hydrolase</keyword>
<evidence type="ECO:0000256" key="1">
    <source>
        <dbReference type="ARBA" id="ARBA00007692"/>
    </source>
</evidence>
<dbReference type="HOGENOM" id="CLU_000625_8_3_1"/>
<dbReference type="FunFam" id="2.60.40.2310:FF:000002">
    <property type="entry name" value="p69E protein-like"/>
    <property type="match status" value="2"/>
</dbReference>
<reference evidence="15" key="1">
    <citation type="journal article" date="2007" name="Nature">
        <title>The grapevine genome sequence suggests ancestral hexaploidization in major angiosperm phyla.</title>
        <authorList>
            <consortium name="The French-Italian Public Consortium for Grapevine Genome Characterization."/>
            <person name="Jaillon O."/>
            <person name="Aury J.-M."/>
            <person name="Noel B."/>
            <person name="Policriti A."/>
            <person name="Clepet C."/>
            <person name="Casagrande A."/>
            <person name="Choisne N."/>
            <person name="Aubourg S."/>
            <person name="Vitulo N."/>
            <person name="Jubin C."/>
            <person name="Vezzi A."/>
            <person name="Legeai F."/>
            <person name="Hugueney P."/>
            <person name="Dasilva C."/>
            <person name="Horner D."/>
            <person name="Mica E."/>
            <person name="Jublot D."/>
            <person name="Poulain J."/>
            <person name="Bruyere C."/>
            <person name="Billault A."/>
            <person name="Segurens B."/>
            <person name="Gouyvenoux M."/>
            <person name="Ugarte E."/>
            <person name="Cattonaro F."/>
            <person name="Anthouard V."/>
            <person name="Vico V."/>
            <person name="Del Fabbro C."/>
            <person name="Alaux M."/>
            <person name="Di Gaspero G."/>
            <person name="Dumas V."/>
            <person name="Felice N."/>
            <person name="Paillard S."/>
            <person name="Juman I."/>
            <person name="Moroldo M."/>
            <person name="Scalabrin S."/>
            <person name="Canaguier A."/>
            <person name="Le Clainche I."/>
            <person name="Malacrida G."/>
            <person name="Durand E."/>
            <person name="Pesole G."/>
            <person name="Laucou V."/>
            <person name="Chatelet P."/>
            <person name="Merdinoglu D."/>
            <person name="Delledonne M."/>
            <person name="Pezzotti M."/>
            <person name="Lecharny A."/>
            <person name="Scarpelli C."/>
            <person name="Artiguenave F."/>
            <person name="Pe M.E."/>
            <person name="Valle G."/>
            <person name="Morgante M."/>
            <person name="Caboche M."/>
            <person name="Adam-Blondon A.-F."/>
            <person name="Weissenbach J."/>
            <person name="Quetier F."/>
            <person name="Wincker P."/>
        </authorList>
    </citation>
    <scope>NUCLEOTIDE SEQUENCE [LARGE SCALE GENOMIC DNA]</scope>
    <source>
        <strain evidence="15">cv. Pinot noir / PN40024</strain>
    </source>
</reference>
<evidence type="ECO:0000256" key="5">
    <source>
        <dbReference type="ARBA" id="ARBA00022729"/>
    </source>
</evidence>
<dbReference type="EMBL" id="FN595247">
    <property type="protein sequence ID" value="CCB48089.1"/>
    <property type="molecule type" value="Genomic_DNA"/>
</dbReference>
<name>F6H766_VITVI</name>
<keyword evidence="4 10" id="KW-0645">Protease</keyword>
<comment type="similarity">
    <text evidence="1">Belongs to the mTERF family.</text>
</comment>
<dbReference type="STRING" id="29760.F6H766"/>
<feature type="active site" description="Charge relay system" evidence="10">
    <location>
        <position position="653"/>
    </location>
</feature>
<comment type="similarity">
    <text evidence="2 10">Belongs to the peptidase S8 family.</text>
</comment>
<dbReference type="InterPro" id="IPR045051">
    <property type="entry name" value="SBT"/>
</dbReference>
<evidence type="ECO:0000256" key="4">
    <source>
        <dbReference type="ARBA" id="ARBA00022670"/>
    </source>
</evidence>
<dbReference type="InterPro" id="IPR037045">
    <property type="entry name" value="S8pro/Inhibitor_I9_sf"/>
</dbReference>
<evidence type="ECO:0000259" key="11">
    <source>
        <dbReference type="Pfam" id="PF00082"/>
    </source>
</evidence>
<protein>
    <submittedName>
        <fullName evidence="14">Uncharacterized protein</fullName>
    </submittedName>
</protein>
<dbReference type="SMART" id="SM00733">
    <property type="entry name" value="Mterf"/>
    <property type="match status" value="6"/>
</dbReference>
<dbReference type="PRINTS" id="PR00723">
    <property type="entry name" value="SUBTILISIN"/>
</dbReference>
<feature type="active site" description="Charge relay system" evidence="10">
    <location>
        <position position="686"/>
    </location>
</feature>
<feature type="domain" description="Subtilisin-like protease fibronectin type-III" evidence="13">
    <location>
        <begin position="1143"/>
        <end position="1238"/>
    </location>
</feature>
<dbReference type="GO" id="GO:0006353">
    <property type="term" value="P:DNA-templated transcription termination"/>
    <property type="evidence" value="ECO:0007669"/>
    <property type="project" value="UniProtKB-KW"/>
</dbReference>
<feature type="active site" description="Charge relay system" evidence="9 10">
    <location>
        <position position="1796"/>
    </location>
</feature>
<keyword evidence="8" id="KW-0809">Transit peptide</keyword>
<organism evidence="14 15">
    <name type="scientific">Vitis vinifera</name>
    <name type="common">Grape</name>
    <dbReference type="NCBI Taxonomy" id="29760"/>
    <lineage>
        <taxon>Eukaryota</taxon>
        <taxon>Viridiplantae</taxon>
        <taxon>Streptophyta</taxon>
        <taxon>Embryophyta</taxon>
        <taxon>Tracheophyta</taxon>
        <taxon>Spermatophyta</taxon>
        <taxon>Magnoliopsida</taxon>
        <taxon>eudicotyledons</taxon>
        <taxon>Gunneridae</taxon>
        <taxon>Pentapetalae</taxon>
        <taxon>rosids</taxon>
        <taxon>Vitales</taxon>
        <taxon>Vitaceae</taxon>
        <taxon>Viteae</taxon>
        <taxon>Vitis</taxon>
    </lineage>
</organism>
<dbReference type="PROSITE" id="PS00138">
    <property type="entry name" value="SUBTILASE_SER"/>
    <property type="match status" value="2"/>
</dbReference>
<dbReference type="InterPro" id="IPR034197">
    <property type="entry name" value="Peptidases_S8_3"/>
</dbReference>
<evidence type="ECO:0000313" key="14">
    <source>
        <dbReference type="EMBL" id="CCB48089.1"/>
    </source>
</evidence>
<evidence type="ECO:0000256" key="7">
    <source>
        <dbReference type="ARBA" id="ARBA00022825"/>
    </source>
</evidence>
<dbReference type="PaxDb" id="29760-VIT_16s0098g00970.t01"/>
<evidence type="ECO:0000259" key="12">
    <source>
        <dbReference type="Pfam" id="PF05922"/>
    </source>
</evidence>
<dbReference type="Gene3D" id="2.60.40.2310">
    <property type="match status" value="2"/>
</dbReference>
<dbReference type="Gene3D" id="3.40.50.200">
    <property type="entry name" value="Peptidase S8/S53 domain"/>
    <property type="match status" value="3"/>
</dbReference>
<evidence type="ECO:0000256" key="8">
    <source>
        <dbReference type="ARBA" id="ARBA00022946"/>
    </source>
</evidence>
<dbReference type="OrthoDB" id="206201at2759"/>
<dbReference type="Pfam" id="PF17766">
    <property type="entry name" value="fn3_6"/>
    <property type="match status" value="2"/>
</dbReference>
<evidence type="ECO:0000259" key="13">
    <source>
        <dbReference type="Pfam" id="PF17766"/>
    </source>
</evidence>
<feature type="active site" description="Charge relay system" evidence="9 10">
    <location>
        <position position="1470"/>
    </location>
</feature>
<keyword evidence="3" id="KW-0804">Transcription</keyword>
<dbReference type="GO" id="GO:0004252">
    <property type="term" value="F:serine-type endopeptidase activity"/>
    <property type="evidence" value="ECO:0000318"/>
    <property type="project" value="GO_Central"/>
</dbReference>
<dbReference type="InterPro" id="IPR038538">
    <property type="entry name" value="MTERF_sf"/>
</dbReference>
<accession>F6H766</accession>
<proteinExistence type="inferred from homology"/>
<keyword evidence="3" id="KW-0805">Transcription regulation</keyword>
<dbReference type="FunFam" id="3.50.30.30:FF:000005">
    <property type="entry name" value="subtilisin-like protease SBT1.5"/>
    <property type="match status" value="2"/>
</dbReference>
<dbReference type="Proteomes" id="UP000009183">
    <property type="component" value="Chromosome 16"/>
</dbReference>
<dbReference type="FunFam" id="3.30.70.80:FF:000002">
    <property type="entry name" value="Subtilisin-like protease SBT5.3"/>
    <property type="match status" value="2"/>
</dbReference>
<feature type="domain" description="Inhibitor I9" evidence="12">
    <location>
        <begin position="540"/>
        <end position="618"/>
    </location>
</feature>
<dbReference type="InterPro" id="IPR036852">
    <property type="entry name" value="Peptidase_S8/S53_dom_sf"/>
</dbReference>
<evidence type="ECO:0000256" key="9">
    <source>
        <dbReference type="PIRSR" id="PIRSR615500-1"/>
    </source>
</evidence>
<feature type="active site" description="Charge relay system" evidence="10">
    <location>
        <position position="1028"/>
    </location>
</feature>
<dbReference type="CDD" id="cd02120">
    <property type="entry name" value="PA_subtilisin_like"/>
    <property type="match status" value="2"/>
</dbReference>
<dbReference type="Pfam" id="PF02536">
    <property type="entry name" value="mTERF"/>
    <property type="match status" value="1"/>
</dbReference>
<feature type="domain" description="Peptidase S8/S53" evidence="11">
    <location>
        <begin position="1384"/>
        <end position="1829"/>
    </location>
</feature>
<dbReference type="PROSITE" id="PS51892">
    <property type="entry name" value="SUBTILASE"/>
    <property type="match status" value="2"/>
</dbReference>
<keyword evidence="5" id="KW-0732">Signal</keyword>
<dbReference type="InterPro" id="IPR000209">
    <property type="entry name" value="Peptidase_S8/S53_dom"/>
</dbReference>
<evidence type="ECO:0000256" key="6">
    <source>
        <dbReference type="ARBA" id="ARBA00022801"/>
    </source>
</evidence>
<dbReference type="eggNOG" id="KOG1267">
    <property type="taxonomic scope" value="Eukaryota"/>
</dbReference>
<dbReference type="SUPFAM" id="SSF52743">
    <property type="entry name" value="Subtilisin-like"/>
    <property type="match status" value="2"/>
</dbReference>
<keyword evidence="3" id="KW-0806">Transcription termination</keyword>
<feature type="domain" description="Subtilisin-like protease fibronectin type-III" evidence="13">
    <location>
        <begin position="1911"/>
        <end position="2006"/>
    </location>
</feature>
<dbReference type="ExpressionAtlas" id="F6H766">
    <property type="expression patterns" value="baseline and differential"/>
</dbReference>
<dbReference type="InterPro" id="IPR041469">
    <property type="entry name" value="Subtilisin-like_FN3"/>
</dbReference>
<feature type="active site" description="Charge relay system" evidence="9 10">
    <location>
        <position position="1393"/>
    </location>
</feature>
<dbReference type="Gene3D" id="1.25.70.10">
    <property type="entry name" value="Transcription termination factor 3, mitochondrial"/>
    <property type="match status" value="2"/>
</dbReference>
<evidence type="ECO:0000256" key="10">
    <source>
        <dbReference type="PROSITE-ProRule" id="PRU01240"/>
    </source>
</evidence>
<evidence type="ECO:0000313" key="15">
    <source>
        <dbReference type="Proteomes" id="UP000009183"/>
    </source>
</evidence>
<dbReference type="Gene3D" id="3.30.70.80">
    <property type="entry name" value="Peptidase S8 propeptide/proteinase inhibitor I9"/>
    <property type="match status" value="2"/>
</dbReference>
<dbReference type="GO" id="GO:0005615">
    <property type="term" value="C:extracellular space"/>
    <property type="evidence" value="ECO:0000318"/>
    <property type="project" value="GO_Central"/>
</dbReference>
<dbReference type="InterPro" id="IPR003690">
    <property type="entry name" value="MTERF"/>
</dbReference>
<keyword evidence="7 10" id="KW-0720">Serine protease</keyword>
<dbReference type="GO" id="GO:0006508">
    <property type="term" value="P:proteolysis"/>
    <property type="evidence" value="ECO:0007669"/>
    <property type="project" value="UniProtKB-KW"/>
</dbReference>
<feature type="domain" description="Peptidase S8/S53" evidence="11">
    <location>
        <begin position="644"/>
        <end position="1065"/>
    </location>
</feature>
<dbReference type="InterPro" id="IPR010259">
    <property type="entry name" value="S8pro/Inhibitor_I9"/>
</dbReference>